<evidence type="ECO:0000313" key="3">
    <source>
        <dbReference type="Proteomes" id="UP000003900"/>
    </source>
</evidence>
<reference evidence="2 3" key="1">
    <citation type="journal article" date="2012" name="J. Bacteriol.">
        <title>Genome Sequence of the Pattern-Forming Social Bacterium Paenibacillus dendritiformis C454 Chiral Morphotype.</title>
        <authorList>
            <person name="Sirota-Madi A."/>
            <person name="Olender T."/>
            <person name="Helman Y."/>
            <person name="Brainis I."/>
            <person name="Finkelshtein A."/>
            <person name="Roth D."/>
            <person name="Hagai E."/>
            <person name="Leshkowitz D."/>
            <person name="Brodsky L."/>
            <person name="Galatenko V."/>
            <person name="Nikolaev V."/>
            <person name="Gutnick D.L."/>
            <person name="Lancet D."/>
            <person name="Ben-Jacob E."/>
        </authorList>
    </citation>
    <scope>NUCLEOTIDE SEQUENCE [LARGE SCALE GENOMIC DNA]</scope>
    <source>
        <strain evidence="2 3">C454</strain>
    </source>
</reference>
<feature type="region of interest" description="Disordered" evidence="1">
    <location>
        <begin position="32"/>
        <end position="70"/>
    </location>
</feature>
<proteinExistence type="predicted"/>
<evidence type="ECO:0000313" key="2">
    <source>
        <dbReference type="EMBL" id="EHQ61247.1"/>
    </source>
</evidence>
<gene>
    <name evidence="2" type="ORF">PDENDC454_16133</name>
</gene>
<feature type="compositionally biased region" description="Basic and acidic residues" evidence="1">
    <location>
        <begin position="32"/>
        <end position="41"/>
    </location>
</feature>
<name>H3SI58_9BACL</name>
<dbReference type="Proteomes" id="UP000003900">
    <property type="component" value="Unassembled WGS sequence"/>
</dbReference>
<dbReference type="EMBL" id="AHKH01000043">
    <property type="protein sequence ID" value="EHQ61247.1"/>
    <property type="molecule type" value="Genomic_DNA"/>
</dbReference>
<protein>
    <submittedName>
        <fullName evidence="2">Uncharacterized protein</fullName>
    </submittedName>
</protein>
<evidence type="ECO:0000256" key="1">
    <source>
        <dbReference type="SAM" id="MobiDB-lite"/>
    </source>
</evidence>
<comment type="caution">
    <text evidence="2">The sequence shown here is derived from an EMBL/GenBank/DDBJ whole genome shotgun (WGS) entry which is preliminary data.</text>
</comment>
<keyword evidence="3" id="KW-1185">Reference proteome</keyword>
<accession>H3SI58</accession>
<sequence length="70" mass="7904">MMRQPPGGKDTGMGINQGCRIDLLYWIQPRSACEKKGDKPKNRPPRSPIAAERIRFRSVQAKQPPDRSEG</sequence>
<organism evidence="2 3">
    <name type="scientific">Paenibacillus dendritiformis C454</name>
    <dbReference type="NCBI Taxonomy" id="1131935"/>
    <lineage>
        <taxon>Bacteria</taxon>
        <taxon>Bacillati</taxon>
        <taxon>Bacillota</taxon>
        <taxon>Bacilli</taxon>
        <taxon>Bacillales</taxon>
        <taxon>Paenibacillaceae</taxon>
        <taxon>Paenibacillus</taxon>
    </lineage>
</organism>
<dbReference type="AlphaFoldDB" id="H3SI58"/>
<dbReference type="PATRIC" id="fig|1131935.3.peg.3361"/>